<evidence type="ECO:0000313" key="1">
    <source>
        <dbReference type="EMBL" id="MBB4615752.1"/>
    </source>
</evidence>
<organism evidence="1 2">
    <name type="scientific">Novosphingobium taihuense</name>
    <dbReference type="NCBI Taxonomy" id="260085"/>
    <lineage>
        <taxon>Bacteria</taxon>
        <taxon>Pseudomonadati</taxon>
        <taxon>Pseudomonadota</taxon>
        <taxon>Alphaproteobacteria</taxon>
        <taxon>Sphingomonadales</taxon>
        <taxon>Sphingomonadaceae</taxon>
        <taxon>Novosphingobium</taxon>
    </lineage>
</organism>
<dbReference type="Proteomes" id="UP000538566">
    <property type="component" value="Unassembled WGS sequence"/>
</dbReference>
<keyword evidence="2" id="KW-1185">Reference proteome</keyword>
<dbReference type="RefSeq" id="WP_144907937.1">
    <property type="nucleotide sequence ID" value="NZ_VLKJ01000016.1"/>
</dbReference>
<protein>
    <submittedName>
        <fullName evidence="1">Uncharacterized protein</fullName>
    </submittedName>
</protein>
<proteinExistence type="predicted"/>
<accession>A0A7W7EVR5</accession>
<dbReference type="EMBL" id="JACHOA010000012">
    <property type="protein sequence ID" value="MBB4615752.1"/>
    <property type="molecule type" value="Genomic_DNA"/>
</dbReference>
<reference evidence="1 2" key="1">
    <citation type="submission" date="2020-08" db="EMBL/GenBank/DDBJ databases">
        <title>Genomic Encyclopedia of Type Strains, Phase IV (KMG-IV): sequencing the most valuable type-strain genomes for metagenomic binning, comparative biology and taxonomic classification.</title>
        <authorList>
            <person name="Goeker M."/>
        </authorList>
    </citation>
    <scope>NUCLEOTIDE SEQUENCE [LARGE SCALE GENOMIC DNA]</scope>
    <source>
        <strain evidence="1 2">DSM 17507</strain>
    </source>
</reference>
<gene>
    <name evidence="1" type="ORF">GGR37_004056</name>
</gene>
<sequence>MGPDEALQLIRYSDVFPHQIPEVVMGEGYCDVLAICGQPLTLIRTLQKLQNKSLGSCDMATLYRYSRVVNQLAKMALAECSAGSIETKTAAQSLVVATDILMAHCEGEEQRIASKDAV</sequence>
<evidence type="ECO:0000313" key="2">
    <source>
        <dbReference type="Proteomes" id="UP000538566"/>
    </source>
</evidence>
<comment type="caution">
    <text evidence="1">The sequence shown here is derived from an EMBL/GenBank/DDBJ whole genome shotgun (WGS) entry which is preliminary data.</text>
</comment>
<name>A0A7W7EVR5_9SPHN</name>
<dbReference type="AlphaFoldDB" id="A0A7W7EVR5"/>